<dbReference type="Pfam" id="PF05139">
    <property type="entry name" value="Erythro_esteras"/>
    <property type="match status" value="1"/>
</dbReference>
<dbReference type="InterPro" id="IPR052036">
    <property type="entry name" value="Hydrolase/PRTase-associated"/>
</dbReference>
<dbReference type="PANTHER" id="PTHR31299:SF0">
    <property type="entry name" value="ESTERASE, PUTATIVE (AFU_ORTHOLOGUE AFUA_1G05850)-RELATED"/>
    <property type="match status" value="1"/>
</dbReference>
<name>A0A679FZW1_9BACL</name>
<dbReference type="Gene3D" id="3.30.1870.10">
    <property type="entry name" value="EreA-like, domain 2"/>
    <property type="match status" value="1"/>
</dbReference>
<accession>A0A679FZW1</accession>
<dbReference type="GO" id="GO:0046677">
    <property type="term" value="P:response to antibiotic"/>
    <property type="evidence" value="ECO:0007669"/>
    <property type="project" value="InterPro"/>
</dbReference>
<dbReference type="AlphaFoldDB" id="A0A679FZW1"/>
<dbReference type="EMBL" id="AP022557">
    <property type="protein sequence ID" value="BBW98364.1"/>
    <property type="molecule type" value="Genomic_DNA"/>
</dbReference>
<dbReference type="Gene3D" id="1.20.1440.30">
    <property type="entry name" value="Biosynthetic Protein domain"/>
    <property type="match status" value="1"/>
</dbReference>
<evidence type="ECO:0000313" key="2">
    <source>
        <dbReference type="Proteomes" id="UP000501421"/>
    </source>
</evidence>
<sequence>MITFFIDEVKHQSIDIGDMDRYHFEFLQPILEHKRFVFLGESSHCVKEYSLAKVSLIKYLHEELGFHVLAFESELGPCMIGDYLSDQLDSKRFMVGTIGRAWQNEFVLGLFDYMKKMKQERPLYFTGVDVYQGKKENLFSEFLESYLTGPTKQKFVDFEKRAIEVLIAADKRKIKRSMRQNIREEMESKGMELIEELKQHCFPDSKIYKIVLRTMENRVNYLKANLEKSFSKLFEYRDALMAKNLEFLAQEIYPNEKFIIWAHNMHISKNTSAKRLSAYKSFVENLSQTIKEKSFVLGLYAKEGKMLDYTGKEYPIKKMNKKHLESLLDHSPYQNSFIQCNGNWAQKKWRAYEGGGMPTSFVPAQQYDGILFFKSVSPAYFFDVSETTERGKKPKG</sequence>
<dbReference type="GO" id="GO:0016787">
    <property type="term" value="F:hydrolase activity"/>
    <property type="evidence" value="ECO:0007669"/>
    <property type="project" value="UniProtKB-KW"/>
</dbReference>
<organism evidence="1 2">
    <name type="scientific">Geobacillus subterraneus</name>
    <dbReference type="NCBI Taxonomy" id="129338"/>
    <lineage>
        <taxon>Bacteria</taxon>
        <taxon>Bacillati</taxon>
        <taxon>Bacillota</taxon>
        <taxon>Bacilli</taxon>
        <taxon>Bacillales</taxon>
        <taxon>Anoxybacillaceae</taxon>
        <taxon>Geobacillus</taxon>
    </lineage>
</organism>
<protein>
    <submittedName>
        <fullName evidence="1">Hydrolase YbfO</fullName>
    </submittedName>
</protein>
<dbReference type="SUPFAM" id="SSF159501">
    <property type="entry name" value="EreA/ChaN-like"/>
    <property type="match status" value="1"/>
</dbReference>
<dbReference type="PANTHER" id="PTHR31299">
    <property type="entry name" value="ESTERASE, PUTATIVE (AFU_ORTHOLOGUE AFUA_1G05850)-RELATED"/>
    <property type="match status" value="1"/>
</dbReference>
<reference evidence="2" key="1">
    <citation type="journal article" date="2020" name="Microbiol. Resour. Announc.">
        <title>Complete Genome Sequence of Geobacillus sp. Strain E55-1, Isolated from Mine Geyser in Japan.</title>
        <authorList>
            <person name="Miyazaki K."/>
            <person name="Hase E."/>
            <person name="Tokito N."/>
        </authorList>
    </citation>
    <scope>NUCLEOTIDE SEQUENCE [LARGE SCALE GENOMIC DNA]</scope>
    <source>
        <strain evidence="2">E55-1</strain>
    </source>
</reference>
<dbReference type="Gene3D" id="3.40.1660.10">
    <property type="entry name" value="EreA-like (biosynthetic domain)"/>
    <property type="match status" value="1"/>
</dbReference>
<dbReference type="Proteomes" id="UP000501421">
    <property type="component" value="Chromosome"/>
</dbReference>
<dbReference type="RefSeq" id="WP_033842553.1">
    <property type="nucleotide sequence ID" value="NZ_AP022557.1"/>
</dbReference>
<keyword evidence="2" id="KW-1185">Reference proteome</keyword>
<gene>
    <name evidence="1" type="primary">ybfO</name>
    <name evidence="1" type="ORF">GsuE55_31970</name>
</gene>
<dbReference type="CDD" id="cd14728">
    <property type="entry name" value="Ere-like"/>
    <property type="match status" value="1"/>
</dbReference>
<keyword evidence="1" id="KW-0378">Hydrolase</keyword>
<evidence type="ECO:0000313" key="1">
    <source>
        <dbReference type="EMBL" id="BBW98364.1"/>
    </source>
</evidence>
<proteinExistence type="predicted"/>
<dbReference type="InterPro" id="IPR007815">
    <property type="entry name" value="Emycin_Estase"/>
</dbReference>